<organism evidence="1 2">
    <name type="scientific">Coffea canephora</name>
    <name type="common">Robusta coffee</name>
    <dbReference type="NCBI Taxonomy" id="49390"/>
    <lineage>
        <taxon>Eukaryota</taxon>
        <taxon>Viridiplantae</taxon>
        <taxon>Streptophyta</taxon>
        <taxon>Embryophyta</taxon>
        <taxon>Tracheophyta</taxon>
        <taxon>Spermatophyta</taxon>
        <taxon>Magnoliopsida</taxon>
        <taxon>eudicotyledons</taxon>
        <taxon>Gunneridae</taxon>
        <taxon>Pentapetalae</taxon>
        <taxon>asterids</taxon>
        <taxon>lamiids</taxon>
        <taxon>Gentianales</taxon>
        <taxon>Rubiaceae</taxon>
        <taxon>Ixoroideae</taxon>
        <taxon>Gardenieae complex</taxon>
        <taxon>Bertiereae - Coffeeae clade</taxon>
        <taxon>Coffeeae</taxon>
        <taxon>Coffea</taxon>
    </lineage>
</organism>
<dbReference type="OMA" id="VQFVHQM"/>
<dbReference type="PANTHER" id="PTHR33384:SF17">
    <property type="entry name" value="VQ DOMAIN-CONTAINING PROTEIN"/>
    <property type="match status" value="1"/>
</dbReference>
<dbReference type="InParanoid" id="A0A068U0Z4"/>
<dbReference type="Gramene" id="CDP01849">
    <property type="protein sequence ID" value="CDP01849"/>
    <property type="gene ID" value="GSCOC_T00037023001"/>
</dbReference>
<name>A0A068U0Z4_COFCA</name>
<keyword evidence="2" id="KW-1185">Reference proteome</keyword>
<accession>A0A068U0Z4</accession>
<protein>
    <submittedName>
        <fullName evidence="1">Uncharacterized protein</fullName>
    </submittedName>
</protein>
<gene>
    <name evidence="1" type="ORF">GSCOC_T00037023001</name>
</gene>
<evidence type="ECO:0000313" key="1">
    <source>
        <dbReference type="EMBL" id="CDP01849.1"/>
    </source>
</evidence>
<proteinExistence type="predicted"/>
<dbReference type="PhylomeDB" id="A0A068U0Z4"/>
<dbReference type="PANTHER" id="PTHR33384">
    <property type="entry name" value="EXPRESSED PROTEIN"/>
    <property type="match status" value="1"/>
</dbReference>
<dbReference type="Proteomes" id="UP000295252">
    <property type="component" value="Chromosome IX"/>
</dbReference>
<dbReference type="EMBL" id="HG739091">
    <property type="protein sequence ID" value="CDP01849.1"/>
    <property type="molecule type" value="Genomic_DNA"/>
</dbReference>
<dbReference type="AlphaFoldDB" id="A0A068U0Z4"/>
<sequence length="136" mass="14773">MHHLSVKSNVVDTGAETRLGYGCNNPPLCPKPRRLGSSVPEFLRTLGCNSHSQMNSDGRSGTLSMITTEKVWLLMDEGESLCSNGCSLSFYSGSPPGRTSNPLVHDVQFVHQMEHYSPLTSTKLPDRFGFTSASPA</sequence>
<evidence type="ECO:0000313" key="2">
    <source>
        <dbReference type="Proteomes" id="UP000295252"/>
    </source>
</evidence>
<reference evidence="2" key="1">
    <citation type="journal article" date="2014" name="Science">
        <title>The coffee genome provides insight into the convergent evolution of caffeine biosynthesis.</title>
        <authorList>
            <person name="Denoeud F."/>
            <person name="Carretero-Paulet L."/>
            <person name="Dereeper A."/>
            <person name="Droc G."/>
            <person name="Guyot R."/>
            <person name="Pietrella M."/>
            <person name="Zheng C."/>
            <person name="Alberti A."/>
            <person name="Anthony F."/>
            <person name="Aprea G."/>
            <person name="Aury J.M."/>
            <person name="Bento P."/>
            <person name="Bernard M."/>
            <person name="Bocs S."/>
            <person name="Campa C."/>
            <person name="Cenci A."/>
            <person name="Combes M.C."/>
            <person name="Crouzillat D."/>
            <person name="Da Silva C."/>
            <person name="Daddiego L."/>
            <person name="De Bellis F."/>
            <person name="Dussert S."/>
            <person name="Garsmeur O."/>
            <person name="Gayraud T."/>
            <person name="Guignon V."/>
            <person name="Jahn K."/>
            <person name="Jamilloux V."/>
            <person name="Joet T."/>
            <person name="Labadie K."/>
            <person name="Lan T."/>
            <person name="Leclercq J."/>
            <person name="Lepelley M."/>
            <person name="Leroy T."/>
            <person name="Li L.T."/>
            <person name="Librado P."/>
            <person name="Lopez L."/>
            <person name="Munoz A."/>
            <person name="Noel B."/>
            <person name="Pallavicini A."/>
            <person name="Perrotta G."/>
            <person name="Poncet V."/>
            <person name="Pot D."/>
            <person name="Priyono X."/>
            <person name="Rigoreau M."/>
            <person name="Rouard M."/>
            <person name="Rozas J."/>
            <person name="Tranchant-Dubreuil C."/>
            <person name="VanBuren R."/>
            <person name="Zhang Q."/>
            <person name="Andrade A.C."/>
            <person name="Argout X."/>
            <person name="Bertrand B."/>
            <person name="de Kochko A."/>
            <person name="Graziosi G."/>
            <person name="Henry R.J."/>
            <person name="Jayarama X."/>
            <person name="Ming R."/>
            <person name="Nagai C."/>
            <person name="Rounsley S."/>
            <person name="Sankoff D."/>
            <person name="Giuliano G."/>
            <person name="Albert V.A."/>
            <person name="Wincker P."/>
            <person name="Lashermes P."/>
        </authorList>
    </citation>
    <scope>NUCLEOTIDE SEQUENCE [LARGE SCALE GENOMIC DNA]</scope>
    <source>
        <strain evidence="2">cv. DH200-94</strain>
    </source>
</reference>
<dbReference type="OrthoDB" id="646413at2759"/>